<dbReference type="EMBL" id="CM032184">
    <property type="protein sequence ID" value="KAG7093188.1"/>
    <property type="molecule type" value="Genomic_DNA"/>
</dbReference>
<evidence type="ECO:0000313" key="4">
    <source>
        <dbReference type="Proteomes" id="UP001049176"/>
    </source>
</evidence>
<keyword evidence="2" id="KW-0812">Transmembrane</keyword>
<feature type="region of interest" description="Disordered" evidence="1">
    <location>
        <begin position="187"/>
        <end position="222"/>
    </location>
</feature>
<dbReference type="GeneID" id="66075953"/>
<evidence type="ECO:0000256" key="1">
    <source>
        <dbReference type="SAM" id="MobiDB-lite"/>
    </source>
</evidence>
<keyword evidence="4" id="KW-1185">Reference proteome</keyword>
<keyword evidence="2" id="KW-1133">Transmembrane helix</keyword>
<dbReference type="Proteomes" id="UP001049176">
    <property type="component" value="Chromosome 4"/>
</dbReference>
<keyword evidence="2" id="KW-0472">Membrane</keyword>
<dbReference type="OrthoDB" id="3106616at2759"/>
<dbReference type="AlphaFoldDB" id="A0A9P7S125"/>
<accession>A0A9P7S125</accession>
<organism evidence="3 4">
    <name type="scientific">Marasmius oreades</name>
    <name type="common">fairy-ring Marasmius</name>
    <dbReference type="NCBI Taxonomy" id="181124"/>
    <lineage>
        <taxon>Eukaryota</taxon>
        <taxon>Fungi</taxon>
        <taxon>Dikarya</taxon>
        <taxon>Basidiomycota</taxon>
        <taxon>Agaricomycotina</taxon>
        <taxon>Agaricomycetes</taxon>
        <taxon>Agaricomycetidae</taxon>
        <taxon>Agaricales</taxon>
        <taxon>Marasmiineae</taxon>
        <taxon>Marasmiaceae</taxon>
        <taxon>Marasmius</taxon>
    </lineage>
</organism>
<feature type="compositionally biased region" description="Low complexity" evidence="1">
    <location>
        <begin position="189"/>
        <end position="202"/>
    </location>
</feature>
<comment type="caution">
    <text evidence="3">The sequence shown here is derived from an EMBL/GenBank/DDBJ whole genome shotgun (WGS) entry which is preliminary data.</text>
</comment>
<gene>
    <name evidence="3" type="ORF">E1B28_006877</name>
</gene>
<feature type="region of interest" description="Disordered" evidence="1">
    <location>
        <begin position="279"/>
        <end position="306"/>
    </location>
</feature>
<reference evidence="3" key="1">
    <citation type="journal article" date="2021" name="Genome Biol. Evol.">
        <title>The assembled and annotated genome of the fairy-ring fungus Marasmius oreades.</title>
        <authorList>
            <person name="Hiltunen M."/>
            <person name="Ament-Velasquez S.L."/>
            <person name="Johannesson H."/>
        </authorList>
    </citation>
    <scope>NUCLEOTIDE SEQUENCE</scope>
    <source>
        <strain evidence="3">03SP1</strain>
    </source>
</reference>
<sequence>MVKYYGVQTGCNHASAADPSSLPYLKVPAGWYAYYPEDFLSLFSSAIMDLHRIQLQGTTESDLSWRRAFVAFLVLRPSDFQCPHEPATPGLGFDTASKIVEGFATARNPIDETETSGTLLFTPGKIGTHFICSYGNFPLDASNATDDSSFSPQGQQGGLFGGLGSKMGTFFGSLSFLDQSKTFEVLPGTTTNSTSSSPSNTASPPPNTMNDRDQSRRRGHNSPGIAPIVGGVIGGVALILLLLSIFFYRRLRYQRKLNQFHKEHMLLLQQPPPSLHSSTGANTLVPRFTSPPMATSSLPLAPNRRSDVPPGFEETFQRSYGPLSEGHHSTSSSYTIPLPNEHVPVFQAQHGPGLEMHHSSSV</sequence>
<proteinExistence type="predicted"/>
<feature type="transmembrane region" description="Helical" evidence="2">
    <location>
        <begin position="224"/>
        <end position="248"/>
    </location>
</feature>
<dbReference type="RefSeq" id="XP_043009658.1">
    <property type="nucleotide sequence ID" value="XM_043151578.1"/>
</dbReference>
<evidence type="ECO:0000256" key="2">
    <source>
        <dbReference type="SAM" id="Phobius"/>
    </source>
</evidence>
<dbReference type="KEGG" id="more:E1B28_006877"/>
<protein>
    <submittedName>
        <fullName evidence="3">Uncharacterized protein</fullName>
    </submittedName>
</protein>
<name>A0A9P7S125_9AGAR</name>
<evidence type="ECO:0000313" key="3">
    <source>
        <dbReference type="EMBL" id="KAG7093188.1"/>
    </source>
</evidence>